<dbReference type="Proteomes" id="UP000295530">
    <property type="component" value="Unassembled WGS sequence"/>
</dbReference>
<dbReference type="RefSeq" id="WP_110511282.1">
    <property type="nucleotide sequence ID" value="NZ_CACSIW010000001.1"/>
</dbReference>
<comment type="caution">
    <text evidence="2">The sequence shown here is derived from an EMBL/GenBank/DDBJ whole genome shotgun (WGS) entry which is preliminary data.</text>
</comment>
<evidence type="ECO:0000256" key="1">
    <source>
        <dbReference type="SAM" id="Phobius"/>
    </source>
</evidence>
<evidence type="ECO:0000313" key="3">
    <source>
        <dbReference type="Proteomes" id="UP000295530"/>
    </source>
</evidence>
<feature type="transmembrane region" description="Helical" evidence="1">
    <location>
        <begin position="53"/>
        <end position="79"/>
    </location>
</feature>
<organism evidence="2 3">
    <name type="scientific">Scandinavium goeteborgense</name>
    <dbReference type="NCBI Taxonomy" id="1851514"/>
    <lineage>
        <taxon>Bacteria</taxon>
        <taxon>Pseudomonadati</taxon>
        <taxon>Pseudomonadota</taxon>
        <taxon>Gammaproteobacteria</taxon>
        <taxon>Enterobacterales</taxon>
        <taxon>Enterobacteriaceae</taxon>
        <taxon>Scandinavium</taxon>
    </lineage>
</organism>
<sequence>MLAILRTPEGKKFLTAVAIVFIVAVTVVSKVTFQGVEDQYNLPMDQWSVSMYFIQGAWATIYSIMFTIIGSLPFGFYFLGPKDDRG</sequence>
<accession>A0A4R6E6T1</accession>
<reference evidence="2 3" key="1">
    <citation type="submission" date="2019-03" db="EMBL/GenBank/DDBJ databases">
        <title>Genomic analyses of the natural microbiome of Caenorhabditis elegans.</title>
        <authorList>
            <person name="Samuel B."/>
        </authorList>
    </citation>
    <scope>NUCLEOTIDE SEQUENCE [LARGE SCALE GENOMIC DNA]</scope>
    <source>
        <strain evidence="2 3">BIGb0156</strain>
    </source>
</reference>
<dbReference type="InterPro" id="IPR019685">
    <property type="entry name" value="DUF2534"/>
</dbReference>
<proteinExistence type="predicted"/>
<dbReference type="OrthoDB" id="6555993at2"/>
<dbReference type="AlphaFoldDB" id="A0A4R6E6T1"/>
<dbReference type="EMBL" id="SNVX01000015">
    <property type="protein sequence ID" value="TDN53646.1"/>
    <property type="molecule type" value="Genomic_DNA"/>
</dbReference>
<keyword evidence="1" id="KW-0472">Membrane</keyword>
<keyword evidence="1" id="KW-0812">Transmembrane</keyword>
<feature type="transmembrane region" description="Helical" evidence="1">
    <location>
        <begin position="12"/>
        <end position="33"/>
    </location>
</feature>
<gene>
    <name evidence="2" type="ORF">EC847_11575</name>
</gene>
<dbReference type="Pfam" id="PF10749">
    <property type="entry name" value="DUF2534"/>
    <property type="match status" value="1"/>
</dbReference>
<name>A0A4R6E6T1_SCAGO</name>
<keyword evidence="1" id="KW-1133">Transmembrane helix</keyword>
<protein>
    <submittedName>
        <fullName evidence="2">Uncharacterized protein DUF2534</fullName>
    </submittedName>
</protein>
<keyword evidence="3" id="KW-1185">Reference proteome</keyword>
<evidence type="ECO:0000313" key="2">
    <source>
        <dbReference type="EMBL" id="TDN53646.1"/>
    </source>
</evidence>